<dbReference type="InterPro" id="IPR050194">
    <property type="entry name" value="Glycosyltransferase_grp1"/>
</dbReference>
<dbReference type="InterPro" id="IPR001296">
    <property type="entry name" value="Glyco_trans_1"/>
</dbReference>
<dbReference type="GO" id="GO:0016757">
    <property type="term" value="F:glycosyltransferase activity"/>
    <property type="evidence" value="ECO:0007669"/>
    <property type="project" value="UniProtKB-KW"/>
</dbReference>
<dbReference type="Proteomes" id="UP000830167">
    <property type="component" value="Chromosome"/>
</dbReference>
<keyword evidence="4" id="KW-1185">Reference proteome</keyword>
<protein>
    <submittedName>
        <fullName evidence="3">Glycosyltransferase</fullName>
        <ecNumber evidence="3">2.4.-.-</ecNumber>
    </submittedName>
</protein>
<dbReference type="Pfam" id="PF13439">
    <property type="entry name" value="Glyco_transf_4"/>
    <property type="match status" value="1"/>
</dbReference>
<evidence type="ECO:0000259" key="2">
    <source>
        <dbReference type="Pfam" id="PF13439"/>
    </source>
</evidence>
<dbReference type="RefSeq" id="WP_347438163.1">
    <property type="nucleotide sequence ID" value="NZ_CP089291.1"/>
</dbReference>
<evidence type="ECO:0000259" key="1">
    <source>
        <dbReference type="Pfam" id="PF00534"/>
    </source>
</evidence>
<dbReference type="EMBL" id="CP089291">
    <property type="protein sequence ID" value="UOF91471.1"/>
    <property type="molecule type" value="Genomic_DNA"/>
</dbReference>
<name>A0ABY4CPH6_9BACL</name>
<dbReference type="Pfam" id="PF00534">
    <property type="entry name" value="Glycos_transf_1"/>
    <property type="match status" value="1"/>
</dbReference>
<keyword evidence="3" id="KW-0328">Glycosyltransferase</keyword>
<dbReference type="EC" id="2.4.-.-" evidence="3"/>
<feature type="domain" description="Glycosyltransferase subfamily 4-like N-terminal" evidence="2">
    <location>
        <begin position="13"/>
        <end position="187"/>
    </location>
</feature>
<organism evidence="3 4">
    <name type="scientific">Fodinisporobacter ferrooxydans</name>
    <dbReference type="NCBI Taxonomy" id="2901836"/>
    <lineage>
        <taxon>Bacteria</taxon>
        <taxon>Bacillati</taxon>
        <taxon>Bacillota</taxon>
        <taxon>Bacilli</taxon>
        <taxon>Bacillales</taxon>
        <taxon>Alicyclobacillaceae</taxon>
        <taxon>Fodinisporobacter</taxon>
    </lineage>
</organism>
<evidence type="ECO:0000313" key="4">
    <source>
        <dbReference type="Proteomes" id="UP000830167"/>
    </source>
</evidence>
<gene>
    <name evidence="3" type="ORF">LSG31_04245</name>
</gene>
<dbReference type="PANTHER" id="PTHR45947">
    <property type="entry name" value="SULFOQUINOVOSYL TRANSFERASE SQD2"/>
    <property type="match status" value="1"/>
</dbReference>
<dbReference type="SUPFAM" id="SSF53756">
    <property type="entry name" value="UDP-Glycosyltransferase/glycogen phosphorylase"/>
    <property type="match status" value="1"/>
</dbReference>
<reference evidence="3" key="1">
    <citation type="submission" date="2021-12" db="EMBL/GenBank/DDBJ databases">
        <title>Alicyclobacillaceae gen. nov., sp. nov., isolated from chalcocite enrichment system.</title>
        <authorList>
            <person name="Jiang Z."/>
        </authorList>
    </citation>
    <scope>NUCLEOTIDE SEQUENCE</scope>
    <source>
        <strain evidence="3">MYW30-H2</strain>
    </source>
</reference>
<proteinExistence type="predicted"/>
<dbReference type="InterPro" id="IPR028098">
    <property type="entry name" value="Glyco_trans_4-like_N"/>
</dbReference>
<evidence type="ECO:0000313" key="3">
    <source>
        <dbReference type="EMBL" id="UOF91471.1"/>
    </source>
</evidence>
<sequence>MKVAFVHDWLTNMGGSEKVLLKLHELFPEAPIFTSVYNPENLDKEFKNIKVISSFLQKVPLSQQKYQLLLPFMPMAFEQFNLSEYDLIISSSHACAKGVISSPDAIHICYCHTPMRYAWSGYHEYQSKEKIGFIKKVLMMSTIHYLRMWDKLSSERVDYFIANSNEVAKRIKKYYRRKAIVIHPPVSVPENYTKNDSKDFYLMVSRLVAYKRVDLAIESFNKTNRKLVIIGSGPELKRLKKIAGPNIQLLGRQSDDVVRSYFEKCKAFIFPGEEDFGITPVEAQSFGKPVIAYGKGGVLDTVIDGKTGLFFYDQNVEALNQAVEEFEKKSFDSKFIFEHAQSFSNEMFLQKIKMFIQNVIDNKTGNYQA</sequence>
<dbReference type="Gene3D" id="3.40.50.2000">
    <property type="entry name" value="Glycogen Phosphorylase B"/>
    <property type="match status" value="2"/>
</dbReference>
<feature type="domain" description="Glycosyl transferase family 1" evidence="1">
    <location>
        <begin position="191"/>
        <end position="330"/>
    </location>
</feature>
<dbReference type="PANTHER" id="PTHR45947:SF3">
    <property type="entry name" value="SULFOQUINOVOSYL TRANSFERASE SQD2"/>
    <property type="match status" value="1"/>
</dbReference>
<accession>A0ABY4CPH6</accession>
<keyword evidence="3" id="KW-0808">Transferase</keyword>